<feature type="domain" description="Transposase for insertion sequence element IS21-like C-terminal" evidence="2">
    <location>
        <begin position="15"/>
        <end position="84"/>
    </location>
</feature>
<dbReference type="Proteomes" id="UP000632849">
    <property type="component" value="Unassembled WGS sequence"/>
</dbReference>
<gene>
    <name evidence="3" type="ORF">GCM10017667_39940</name>
</gene>
<dbReference type="PANTHER" id="PTHR35004">
    <property type="entry name" value="TRANSPOSASE RV3428C-RELATED"/>
    <property type="match status" value="1"/>
</dbReference>
<name>A0A919EPG1_STRFL</name>
<evidence type="ECO:0000313" key="4">
    <source>
        <dbReference type="Proteomes" id="UP000632849"/>
    </source>
</evidence>
<dbReference type="Pfam" id="PF22483">
    <property type="entry name" value="Mu-transpos_C_2"/>
    <property type="match status" value="1"/>
</dbReference>
<dbReference type="PANTHER" id="PTHR35004:SF8">
    <property type="entry name" value="TRANSPOSASE RV3428C-RELATED"/>
    <property type="match status" value="1"/>
</dbReference>
<proteinExistence type="predicted"/>
<protein>
    <recommendedName>
        <fullName evidence="2">Transposase for insertion sequence element IS21-like C-terminal domain-containing protein</fullName>
    </recommendedName>
</protein>
<feature type="region of interest" description="Disordered" evidence="1">
    <location>
        <begin position="204"/>
        <end position="226"/>
    </location>
</feature>
<organism evidence="3 4">
    <name type="scientific">Streptomyces filamentosus</name>
    <name type="common">Streptomyces roseosporus</name>
    <dbReference type="NCBI Taxonomy" id="67294"/>
    <lineage>
        <taxon>Bacteria</taxon>
        <taxon>Bacillati</taxon>
        <taxon>Actinomycetota</taxon>
        <taxon>Actinomycetes</taxon>
        <taxon>Kitasatosporales</taxon>
        <taxon>Streptomycetaceae</taxon>
        <taxon>Streptomyces</taxon>
    </lineage>
</organism>
<reference evidence="3" key="1">
    <citation type="journal article" date="2014" name="Int. J. Syst. Evol. Microbiol.">
        <title>Complete genome sequence of Corynebacterium casei LMG S-19264T (=DSM 44701T), isolated from a smear-ripened cheese.</title>
        <authorList>
            <consortium name="US DOE Joint Genome Institute (JGI-PGF)"/>
            <person name="Walter F."/>
            <person name="Albersmeier A."/>
            <person name="Kalinowski J."/>
            <person name="Ruckert C."/>
        </authorList>
    </citation>
    <scope>NUCLEOTIDE SEQUENCE</scope>
    <source>
        <strain evidence="3">JCM 4122</strain>
    </source>
</reference>
<evidence type="ECO:0000256" key="1">
    <source>
        <dbReference type="SAM" id="MobiDB-lite"/>
    </source>
</evidence>
<comment type="caution">
    <text evidence="3">The sequence shown here is derived from an EMBL/GenBank/DDBJ whole genome shotgun (WGS) entry which is preliminary data.</text>
</comment>
<dbReference type="EMBL" id="BNBE01000002">
    <property type="protein sequence ID" value="GHG05183.1"/>
    <property type="molecule type" value="Genomic_DNA"/>
</dbReference>
<sequence>MTVFDALEAAELLSLPPTPFVLAYWSTATIGPDIHIKVGRTLYSVPWKLIGRRIGVRSTATMVQLFHDGSLVKTHAVLDQRKRTDKSDYPPEKTAFQMRTPVWCRSQASEVGDACREVIDQLLEVNVLYWLRAAQGVLGLRKQYSDTCLEAVCARAISVGDPCYRTIKGILIASTETNPEPETSGDAGAAAFLHGPARLFVTAATPNTTDDDHNDQVHDEAEVETR</sequence>
<dbReference type="RefSeq" id="WP_229915514.1">
    <property type="nucleotide sequence ID" value="NZ_BNBE01000002.1"/>
</dbReference>
<dbReference type="AlphaFoldDB" id="A0A919EPG1"/>
<evidence type="ECO:0000259" key="2">
    <source>
        <dbReference type="Pfam" id="PF22483"/>
    </source>
</evidence>
<accession>A0A919EPG1</accession>
<keyword evidence="4" id="KW-1185">Reference proteome</keyword>
<dbReference type="InterPro" id="IPR054353">
    <property type="entry name" value="IstA-like_C"/>
</dbReference>
<reference evidence="3" key="2">
    <citation type="submission" date="2020-09" db="EMBL/GenBank/DDBJ databases">
        <authorList>
            <person name="Sun Q."/>
            <person name="Ohkuma M."/>
        </authorList>
    </citation>
    <scope>NUCLEOTIDE SEQUENCE</scope>
    <source>
        <strain evidence="3">JCM 4122</strain>
    </source>
</reference>
<feature type="compositionally biased region" description="Basic and acidic residues" evidence="1">
    <location>
        <begin position="210"/>
        <end position="226"/>
    </location>
</feature>
<evidence type="ECO:0000313" key="3">
    <source>
        <dbReference type="EMBL" id="GHG05183.1"/>
    </source>
</evidence>